<dbReference type="Pfam" id="PF00206">
    <property type="entry name" value="Lyase_1"/>
    <property type="match status" value="1"/>
</dbReference>
<dbReference type="Proteomes" id="UP000320653">
    <property type="component" value="Unassembled WGS sequence"/>
</dbReference>
<dbReference type="NCBIfam" id="TIGR02426">
    <property type="entry name" value="protocat_pcaB"/>
    <property type="match status" value="1"/>
</dbReference>
<dbReference type="PRINTS" id="PR00145">
    <property type="entry name" value="ARGSUCLYASE"/>
</dbReference>
<dbReference type="PANTHER" id="PTHR43172">
    <property type="entry name" value="ADENYLOSUCCINATE LYASE"/>
    <property type="match status" value="1"/>
</dbReference>
<keyword evidence="5" id="KW-1185">Reference proteome</keyword>
<proteinExistence type="inferred from homology"/>
<reference evidence="4 5" key="1">
    <citation type="submission" date="2019-06" db="EMBL/GenBank/DDBJ databases">
        <title>Sorghum-associated microbial communities from plants grown in Nebraska, USA.</title>
        <authorList>
            <person name="Schachtman D."/>
        </authorList>
    </citation>
    <scope>NUCLEOTIDE SEQUENCE [LARGE SCALE GENOMIC DNA]</scope>
    <source>
        <strain evidence="4 5">1225</strain>
    </source>
</reference>
<dbReference type="GO" id="GO:0047472">
    <property type="term" value="F:3-carboxy-cis,cis-muconate cycloisomerase activity"/>
    <property type="evidence" value="ECO:0007669"/>
    <property type="project" value="UniProtKB-UniRule"/>
</dbReference>
<dbReference type="NCBIfam" id="NF004631">
    <property type="entry name" value="PRK05975.1"/>
    <property type="match status" value="1"/>
</dbReference>
<dbReference type="AlphaFoldDB" id="A0A561R6S7"/>
<dbReference type="InterPro" id="IPR008948">
    <property type="entry name" value="L-Aspartase-like"/>
</dbReference>
<keyword evidence="4" id="KW-0413">Isomerase</keyword>
<dbReference type="OrthoDB" id="9768878at2"/>
<dbReference type="GO" id="GO:0019619">
    <property type="term" value="P:3,4-dihydroxybenzoate catabolic process"/>
    <property type="evidence" value="ECO:0007669"/>
    <property type="project" value="InterPro"/>
</dbReference>
<accession>A0A561R6S7</accession>
<protein>
    <recommendedName>
        <fullName evidence="2">3-carboxy-cis,cis-muconate cycloisomerase</fullName>
        <ecNumber evidence="2">5.5.1.2</ecNumber>
    </recommendedName>
</protein>
<comment type="similarity">
    <text evidence="1">Belongs to the class-II fumarase/aspartase family.</text>
</comment>
<dbReference type="Gene3D" id="1.20.200.10">
    <property type="entry name" value="Fumarase/aspartase (Central domain)"/>
    <property type="match status" value="1"/>
</dbReference>
<dbReference type="RefSeq" id="WP_145631248.1">
    <property type="nucleotide sequence ID" value="NZ_VIWP01000001.1"/>
</dbReference>
<evidence type="ECO:0000313" key="5">
    <source>
        <dbReference type="Proteomes" id="UP000320653"/>
    </source>
</evidence>
<sequence length="353" mass="37279">MSVSVFEHPYLSGLLGDAEIADLFSVTTEVDAMLAFEAALARAEADLGLIPVSAAEHIATVCGSFVPDIDALRAGTARDGVVVPDLVRQLRDAVGPEAGAHVHFGATSQDVIDTALMLRLKQGCLLLIGRLSVLEARLNDGDQEFGERRLMGHTRMQAALPIKVSDRISAWRDPLVRHRQRLESFAADGFAVQFGGAVGTLEKLSTKAAAIRLALAAELSLSDAPQWQSQRDRLVEFSGILAMISGSLGKIGQDIALLAQMGGEIALAGGGASSTMAHKQNPVAAEALVAIGRFNAVQASGMQQAMIHEQERSGAAWTLEWMILPGMVMATGAGLRLALELVGNIRSIGRDGD</sequence>
<dbReference type="InterPro" id="IPR000362">
    <property type="entry name" value="Fumarate_lyase_fam"/>
</dbReference>
<gene>
    <name evidence="4" type="ORF">FHW37_101123</name>
</gene>
<evidence type="ECO:0000259" key="3">
    <source>
        <dbReference type="Pfam" id="PF00206"/>
    </source>
</evidence>
<dbReference type="SUPFAM" id="SSF48557">
    <property type="entry name" value="L-aspartase-like"/>
    <property type="match status" value="1"/>
</dbReference>
<dbReference type="PANTHER" id="PTHR43172:SF2">
    <property type="entry name" value="ADENYLOSUCCINATE LYASE C-TERMINAL DOMAIN-CONTAINING PROTEIN"/>
    <property type="match status" value="1"/>
</dbReference>
<evidence type="ECO:0000313" key="4">
    <source>
        <dbReference type="EMBL" id="TWF58319.1"/>
    </source>
</evidence>
<dbReference type="PRINTS" id="PR00149">
    <property type="entry name" value="FUMRATELYASE"/>
</dbReference>
<evidence type="ECO:0000256" key="1">
    <source>
        <dbReference type="ARBA" id="ARBA00034772"/>
    </source>
</evidence>
<organism evidence="4 5">
    <name type="scientific">Neorhizobium alkalisoli</name>
    <dbReference type="NCBI Taxonomy" id="528178"/>
    <lineage>
        <taxon>Bacteria</taxon>
        <taxon>Pseudomonadati</taxon>
        <taxon>Pseudomonadota</taxon>
        <taxon>Alphaproteobacteria</taxon>
        <taxon>Hyphomicrobiales</taxon>
        <taxon>Rhizobiaceae</taxon>
        <taxon>Rhizobium/Agrobacterium group</taxon>
        <taxon>Neorhizobium</taxon>
    </lineage>
</organism>
<dbReference type="EMBL" id="VIWP01000001">
    <property type="protein sequence ID" value="TWF58319.1"/>
    <property type="molecule type" value="Genomic_DNA"/>
</dbReference>
<name>A0A561R6S7_9HYPH</name>
<comment type="caution">
    <text evidence="4">The sequence shown here is derived from an EMBL/GenBank/DDBJ whole genome shotgun (WGS) entry which is preliminary data.</text>
</comment>
<dbReference type="InterPro" id="IPR012789">
    <property type="entry name" value="Protocat_PcaB-like"/>
</dbReference>
<feature type="domain" description="Fumarate lyase N-terminal" evidence="3">
    <location>
        <begin position="30"/>
        <end position="290"/>
    </location>
</feature>
<dbReference type="InterPro" id="IPR022761">
    <property type="entry name" value="Fumarate_lyase_N"/>
</dbReference>
<evidence type="ECO:0000256" key="2">
    <source>
        <dbReference type="NCBIfam" id="TIGR02426"/>
    </source>
</evidence>
<dbReference type="EC" id="5.5.1.2" evidence="2"/>